<feature type="transmembrane region" description="Helical" evidence="7">
    <location>
        <begin position="203"/>
        <end position="227"/>
    </location>
</feature>
<dbReference type="PROSITE" id="PS50928">
    <property type="entry name" value="ABC_TM1"/>
    <property type="match status" value="1"/>
</dbReference>
<dbReference type="Pfam" id="PF00528">
    <property type="entry name" value="BPD_transp_1"/>
    <property type="match status" value="1"/>
</dbReference>
<dbReference type="InterPro" id="IPR035906">
    <property type="entry name" value="MetI-like_sf"/>
</dbReference>
<dbReference type="Gene3D" id="1.10.3720.10">
    <property type="entry name" value="MetI-like"/>
    <property type="match status" value="1"/>
</dbReference>
<organism evidence="9 10">
    <name type="scientific">Antricoccus suffuscus</name>
    <dbReference type="NCBI Taxonomy" id="1629062"/>
    <lineage>
        <taxon>Bacteria</taxon>
        <taxon>Bacillati</taxon>
        <taxon>Actinomycetota</taxon>
        <taxon>Actinomycetes</taxon>
        <taxon>Geodermatophilales</taxon>
        <taxon>Antricoccaceae</taxon>
        <taxon>Antricoccus</taxon>
    </lineage>
</organism>
<gene>
    <name evidence="9" type="ORF">CLV47_10650</name>
</gene>
<evidence type="ECO:0000256" key="4">
    <source>
        <dbReference type="ARBA" id="ARBA00022692"/>
    </source>
</evidence>
<keyword evidence="10" id="KW-1185">Reference proteome</keyword>
<evidence type="ECO:0000256" key="7">
    <source>
        <dbReference type="RuleBase" id="RU363032"/>
    </source>
</evidence>
<dbReference type="GO" id="GO:0005886">
    <property type="term" value="C:plasma membrane"/>
    <property type="evidence" value="ECO:0007669"/>
    <property type="project" value="UniProtKB-SubCell"/>
</dbReference>
<proteinExistence type="inferred from homology"/>
<dbReference type="CDD" id="cd06261">
    <property type="entry name" value="TM_PBP2"/>
    <property type="match status" value="1"/>
</dbReference>
<dbReference type="PANTHER" id="PTHR30151:SF0">
    <property type="entry name" value="ABC TRANSPORTER PERMEASE PROTEIN MJ0413-RELATED"/>
    <property type="match status" value="1"/>
</dbReference>
<evidence type="ECO:0000256" key="5">
    <source>
        <dbReference type="ARBA" id="ARBA00022989"/>
    </source>
</evidence>
<dbReference type="GO" id="GO:0055085">
    <property type="term" value="P:transmembrane transport"/>
    <property type="evidence" value="ECO:0007669"/>
    <property type="project" value="InterPro"/>
</dbReference>
<feature type="transmembrane region" description="Helical" evidence="7">
    <location>
        <begin position="115"/>
        <end position="136"/>
    </location>
</feature>
<feature type="transmembrane region" description="Helical" evidence="7">
    <location>
        <begin position="142"/>
        <end position="162"/>
    </location>
</feature>
<keyword evidence="5 7" id="KW-1133">Transmembrane helix</keyword>
<comment type="subcellular location">
    <subcellularLocation>
        <location evidence="1 7">Cell membrane</location>
        <topology evidence="1 7">Multi-pass membrane protein</topology>
    </subcellularLocation>
</comment>
<reference evidence="9 10" key="1">
    <citation type="submission" date="2018-03" db="EMBL/GenBank/DDBJ databases">
        <title>Genomic Encyclopedia of Archaeal and Bacterial Type Strains, Phase II (KMG-II): from individual species to whole genera.</title>
        <authorList>
            <person name="Goeker M."/>
        </authorList>
    </citation>
    <scope>NUCLEOTIDE SEQUENCE [LARGE SCALE GENOMIC DNA]</scope>
    <source>
        <strain evidence="9 10">DSM 100065</strain>
    </source>
</reference>
<dbReference type="OrthoDB" id="3173654at2"/>
<evidence type="ECO:0000313" key="9">
    <source>
        <dbReference type="EMBL" id="PRZ42179.1"/>
    </source>
</evidence>
<feature type="transmembrane region" description="Helical" evidence="7">
    <location>
        <begin position="239"/>
        <end position="261"/>
    </location>
</feature>
<name>A0A2T1A0P7_9ACTN</name>
<evidence type="ECO:0000256" key="1">
    <source>
        <dbReference type="ARBA" id="ARBA00004651"/>
    </source>
</evidence>
<dbReference type="PANTHER" id="PTHR30151">
    <property type="entry name" value="ALKANE SULFONATE ABC TRANSPORTER-RELATED, MEMBRANE SUBUNIT"/>
    <property type="match status" value="1"/>
</dbReference>
<dbReference type="AlphaFoldDB" id="A0A2T1A0P7"/>
<comment type="caution">
    <text evidence="9">The sequence shown here is derived from an EMBL/GenBank/DDBJ whole genome shotgun (WGS) entry which is preliminary data.</text>
</comment>
<dbReference type="InterPro" id="IPR000515">
    <property type="entry name" value="MetI-like"/>
</dbReference>
<evidence type="ECO:0000256" key="3">
    <source>
        <dbReference type="ARBA" id="ARBA00022475"/>
    </source>
</evidence>
<keyword evidence="6 7" id="KW-0472">Membrane</keyword>
<dbReference type="EMBL" id="PVUE01000006">
    <property type="protein sequence ID" value="PRZ42179.1"/>
    <property type="molecule type" value="Genomic_DNA"/>
</dbReference>
<feature type="transmembrane region" description="Helical" evidence="7">
    <location>
        <begin position="77"/>
        <end position="103"/>
    </location>
</feature>
<accession>A0A2T1A0P7</accession>
<dbReference type="SUPFAM" id="SSF161098">
    <property type="entry name" value="MetI-like"/>
    <property type="match status" value="1"/>
</dbReference>
<evidence type="ECO:0000256" key="6">
    <source>
        <dbReference type="ARBA" id="ARBA00023136"/>
    </source>
</evidence>
<keyword evidence="4 7" id="KW-0812">Transmembrane</keyword>
<feature type="transmembrane region" description="Helical" evidence="7">
    <location>
        <begin position="21"/>
        <end position="43"/>
    </location>
</feature>
<keyword evidence="2 7" id="KW-0813">Transport</keyword>
<protein>
    <submittedName>
        <fullName evidence="9">NitT/TauT family transport system permease protein</fullName>
    </submittedName>
</protein>
<dbReference type="Proteomes" id="UP000237752">
    <property type="component" value="Unassembled WGS sequence"/>
</dbReference>
<evidence type="ECO:0000256" key="2">
    <source>
        <dbReference type="ARBA" id="ARBA00022448"/>
    </source>
</evidence>
<sequence>MTSRRSVVPRYLRPKPRRIALLSPPMWSVVVVVGFFVIVELIVQSGAVSSFKLVPVSTMATTAFDLLGDSAFLVNDLLRSVIIIVVSFVAASVLGVLVAYAMWRWGACRRSLSPYLNVFYAVPTFAMYPIMVVLFGTGSLPIIALTTAFGVVVVILNSLNGFNAVPEVVRKLASTLGMGRTQYFKKILLPAAMPDIAAGLKLCMAYSVIAALAMEFILSTQGLGHFISYSYDSFATKDMYGAVLIVAMLALVANIGLTRLLSKLDWRRR</sequence>
<evidence type="ECO:0000313" key="10">
    <source>
        <dbReference type="Proteomes" id="UP000237752"/>
    </source>
</evidence>
<keyword evidence="3" id="KW-1003">Cell membrane</keyword>
<evidence type="ECO:0000259" key="8">
    <source>
        <dbReference type="PROSITE" id="PS50928"/>
    </source>
</evidence>
<feature type="domain" description="ABC transmembrane type-1" evidence="8">
    <location>
        <begin position="77"/>
        <end position="261"/>
    </location>
</feature>
<comment type="similarity">
    <text evidence="7">Belongs to the binding-protein-dependent transport system permease family.</text>
</comment>